<evidence type="ECO:0000259" key="1">
    <source>
        <dbReference type="Pfam" id="PF01243"/>
    </source>
</evidence>
<dbReference type="InterPro" id="IPR011576">
    <property type="entry name" value="Pyridox_Oxase_N"/>
</dbReference>
<feature type="domain" description="DUF2470" evidence="2">
    <location>
        <begin position="177"/>
        <end position="246"/>
    </location>
</feature>
<dbReference type="Proteomes" id="UP000199064">
    <property type="component" value="Unassembled WGS sequence"/>
</dbReference>
<evidence type="ECO:0000313" key="4">
    <source>
        <dbReference type="Proteomes" id="UP000199064"/>
    </source>
</evidence>
<keyword evidence="4" id="KW-1185">Reference proteome</keyword>
<evidence type="ECO:0000313" key="3">
    <source>
        <dbReference type="EMBL" id="SEB43177.1"/>
    </source>
</evidence>
<dbReference type="Gene3D" id="2.30.110.10">
    <property type="entry name" value="Electron Transport, Fmn-binding Protein, Chain A"/>
    <property type="match status" value="1"/>
</dbReference>
<dbReference type="InterPro" id="IPR012349">
    <property type="entry name" value="Split_barrel_FMN-bd"/>
</dbReference>
<dbReference type="EMBL" id="FNSL01000001">
    <property type="protein sequence ID" value="SEB43177.1"/>
    <property type="molecule type" value="Genomic_DNA"/>
</dbReference>
<feature type="domain" description="Pyridoxamine 5'-phosphate oxidase N-terminal" evidence="1">
    <location>
        <begin position="22"/>
        <end position="141"/>
    </location>
</feature>
<dbReference type="RefSeq" id="WP_090327413.1">
    <property type="nucleotide sequence ID" value="NZ_FNSL01000001.1"/>
</dbReference>
<dbReference type="Pfam" id="PF10615">
    <property type="entry name" value="DUF2470"/>
    <property type="match status" value="1"/>
</dbReference>
<sequence length="256" mass="27502">MSAEKQKDVILETDADAIRLAKTLLRTARFGALATIDPEDGAPFATRVATATDLDGTPLILVSGLSAHTKGLETDPRCSLMIGEPGKGDPLAHPRLSIKAVASRLERGSEVHERVRRRYLARHPKAKLYVDFPDFIIYRLELQGALLNGGFARAYRLTGNDLLTGSAALDGLAEAEAGAIAHMNSDHADAVENYARHFARVPAGKWRLTGIDPEGLDLALGDETLRIFFAAPLSDATQMRPTLVAMAKKARAGLAA</sequence>
<name>A0A1H4JAJ2_9HYPH</name>
<reference evidence="4" key="1">
    <citation type="submission" date="2016-10" db="EMBL/GenBank/DDBJ databases">
        <authorList>
            <person name="Varghese N."/>
            <person name="Submissions S."/>
        </authorList>
    </citation>
    <scope>NUCLEOTIDE SEQUENCE [LARGE SCALE GENOMIC DNA]</scope>
    <source>
        <strain evidence="4">ES.061</strain>
    </source>
</reference>
<gene>
    <name evidence="3" type="ORF">SAMN05216452_1170</name>
</gene>
<dbReference type="InterPro" id="IPR019595">
    <property type="entry name" value="DUF2470"/>
</dbReference>
<protein>
    <submittedName>
        <fullName evidence="3">Uncharacterized protein</fullName>
    </submittedName>
</protein>
<dbReference type="PANTHER" id="PTHR13343">
    <property type="entry name" value="CREG1 PROTEIN"/>
    <property type="match status" value="1"/>
</dbReference>
<dbReference type="Pfam" id="PF01243">
    <property type="entry name" value="PNPOx_N"/>
    <property type="match status" value="1"/>
</dbReference>
<dbReference type="AlphaFoldDB" id="A0A1H4JAJ2"/>
<dbReference type="SUPFAM" id="SSF50475">
    <property type="entry name" value="FMN-binding split barrel"/>
    <property type="match status" value="1"/>
</dbReference>
<dbReference type="Gene3D" id="3.20.180.10">
    <property type="entry name" value="PNP-oxidase-like"/>
    <property type="match status" value="1"/>
</dbReference>
<dbReference type="InterPro" id="IPR037119">
    <property type="entry name" value="Haem_oxidase_HugZ-like_sf"/>
</dbReference>
<organism evidence="3 4">
    <name type="scientific">Nitratireductor aquibiodomus</name>
    <dbReference type="NCBI Taxonomy" id="204799"/>
    <lineage>
        <taxon>Bacteria</taxon>
        <taxon>Pseudomonadati</taxon>
        <taxon>Pseudomonadota</taxon>
        <taxon>Alphaproteobacteria</taxon>
        <taxon>Hyphomicrobiales</taxon>
        <taxon>Phyllobacteriaceae</taxon>
        <taxon>Nitratireductor</taxon>
    </lineage>
</organism>
<evidence type="ECO:0000259" key="2">
    <source>
        <dbReference type="Pfam" id="PF10615"/>
    </source>
</evidence>
<dbReference type="GO" id="GO:0005737">
    <property type="term" value="C:cytoplasm"/>
    <property type="evidence" value="ECO:0007669"/>
    <property type="project" value="UniProtKB-ARBA"/>
</dbReference>
<accession>A0A1H4JAJ2</accession>
<proteinExistence type="predicted"/>
<dbReference type="PANTHER" id="PTHR13343:SF17">
    <property type="entry name" value="CELLULAR REPRESSOR OF E1A-STIMULATED GENES, ISOFORM A"/>
    <property type="match status" value="1"/>
</dbReference>